<reference evidence="2" key="1">
    <citation type="submission" date="2016-01" db="EMBL/GenBank/DDBJ databases">
        <title>Draft genome of Chromobacterium sp. F49.</title>
        <authorList>
            <person name="Hong K.W."/>
        </authorList>
    </citation>
    <scope>NUCLEOTIDE SEQUENCE [LARGE SCALE GENOMIC DNA]</scope>
    <source>
        <strain evidence="2">M63</strain>
    </source>
</reference>
<evidence type="ECO:0000313" key="1">
    <source>
        <dbReference type="EMBL" id="KZE73428.1"/>
    </source>
</evidence>
<sequence>MDKRSTKCPPFKKSHFICYPITKMLLMALKMLFDETIVQWEKTSGFRKQYKQINTPANPIFFINHQLLQGPISLGLLFFRSKFLRVFDIAF</sequence>
<gene>
    <name evidence="1" type="ORF">AV654_32650</name>
</gene>
<evidence type="ECO:0000313" key="2">
    <source>
        <dbReference type="Proteomes" id="UP000076563"/>
    </source>
</evidence>
<organism evidence="1 2">
    <name type="scientific">Paenibacillus elgii</name>
    <dbReference type="NCBI Taxonomy" id="189691"/>
    <lineage>
        <taxon>Bacteria</taxon>
        <taxon>Bacillati</taxon>
        <taxon>Bacillota</taxon>
        <taxon>Bacilli</taxon>
        <taxon>Bacillales</taxon>
        <taxon>Paenibacillaceae</taxon>
        <taxon>Paenibacillus</taxon>
    </lineage>
</organism>
<comment type="caution">
    <text evidence="1">The sequence shown here is derived from an EMBL/GenBank/DDBJ whole genome shotgun (WGS) entry which is preliminary data.</text>
</comment>
<proteinExistence type="predicted"/>
<dbReference type="EMBL" id="LQRA01000093">
    <property type="protein sequence ID" value="KZE73428.1"/>
    <property type="molecule type" value="Genomic_DNA"/>
</dbReference>
<keyword evidence="2" id="KW-1185">Reference proteome</keyword>
<dbReference type="Proteomes" id="UP000076563">
    <property type="component" value="Unassembled WGS sequence"/>
</dbReference>
<protein>
    <submittedName>
        <fullName evidence="1">Uncharacterized protein</fullName>
    </submittedName>
</protein>
<accession>A0A163UJV0</accession>
<dbReference type="AlphaFoldDB" id="A0A163UJV0"/>
<name>A0A163UJV0_9BACL</name>